<reference evidence="2 3" key="1">
    <citation type="journal article" date="2016" name="Nat. Commun.">
        <title>Thousands of microbial genomes shed light on interconnected biogeochemical processes in an aquifer system.</title>
        <authorList>
            <person name="Anantharaman K."/>
            <person name="Brown C.T."/>
            <person name="Hug L.A."/>
            <person name="Sharon I."/>
            <person name="Castelle C.J."/>
            <person name="Probst A.J."/>
            <person name="Thomas B.C."/>
            <person name="Singh A."/>
            <person name="Wilkins M.J."/>
            <person name="Karaoz U."/>
            <person name="Brodie E.L."/>
            <person name="Williams K.H."/>
            <person name="Hubbard S.S."/>
            <person name="Banfield J.F."/>
        </authorList>
    </citation>
    <scope>NUCLEOTIDE SEQUENCE [LARGE SCALE GENOMIC DNA]</scope>
</reference>
<dbReference type="AlphaFoldDB" id="A0A1F6P814"/>
<dbReference type="Gene3D" id="1.10.10.580">
    <property type="entry name" value="Structural maintenance of chromosome 1. Chain E"/>
    <property type="match status" value="1"/>
</dbReference>
<gene>
    <name evidence="2" type="ORF">A2563_05045</name>
</gene>
<dbReference type="InterPro" id="IPR003768">
    <property type="entry name" value="ScpA"/>
</dbReference>
<evidence type="ECO:0000313" key="3">
    <source>
        <dbReference type="Proteomes" id="UP000176634"/>
    </source>
</evidence>
<dbReference type="Pfam" id="PF02616">
    <property type="entry name" value="SMC_ScpA"/>
    <property type="match status" value="1"/>
</dbReference>
<dbReference type="Proteomes" id="UP000176634">
    <property type="component" value="Unassembled WGS sequence"/>
</dbReference>
<proteinExistence type="predicted"/>
<dbReference type="PANTHER" id="PTHR33969:SF2">
    <property type="entry name" value="SEGREGATION AND CONDENSATION PROTEIN A"/>
    <property type="match status" value="1"/>
</dbReference>
<dbReference type="InterPro" id="IPR023093">
    <property type="entry name" value="ScpA-like_C"/>
</dbReference>
<protein>
    <recommendedName>
        <fullName evidence="1">Segregation and condensation protein A</fullName>
    </recommendedName>
</protein>
<name>A0A1F6P814_9BACT</name>
<dbReference type="PANTHER" id="PTHR33969">
    <property type="entry name" value="SEGREGATION AND CONDENSATION PROTEIN A"/>
    <property type="match status" value="1"/>
</dbReference>
<accession>A0A1F6P814</accession>
<dbReference type="EMBL" id="MFRA01000006">
    <property type="protein sequence ID" value="OGH92321.1"/>
    <property type="molecule type" value="Genomic_DNA"/>
</dbReference>
<organism evidence="2 3">
    <name type="scientific">Candidatus Magasanikbacteria bacterium RIFOXYD1_FULL_40_23</name>
    <dbReference type="NCBI Taxonomy" id="1798705"/>
    <lineage>
        <taxon>Bacteria</taxon>
        <taxon>Candidatus Magasanikiibacteriota</taxon>
    </lineage>
</organism>
<sequence length="231" mass="26565">MSTELKLEKFEGPLDLLLQLIDQEKMDISEIALSKITEQFFSYLDTLEKNRPEELADFLVVAARLIFLKSHNLLQYVNPQEEDNGPALADQLKLYKQYVEASKTINILWQAGRVAYGRIEPPIKNKEFVMPANADKNSLYNSIMFLLARLKPVEPLPKVSIDHSVSVKQKIDSIRHFLKSNKEFSFKHLLSSAKNKTEVIVNFLAVLELVKEKSIMVKQTLAFEDMLIVKR</sequence>
<dbReference type="Gene3D" id="6.10.250.2410">
    <property type="match status" value="1"/>
</dbReference>
<evidence type="ECO:0000313" key="2">
    <source>
        <dbReference type="EMBL" id="OGH92321.1"/>
    </source>
</evidence>
<dbReference type="STRING" id="1798705.A2563_05045"/>
<evidence type="ECO:0000256" key="1">
    <source>
        <dbReference type="ARBA" id="ARBA00044777"/>
    </source>
</evidence>
<comment type="caution">
    <text evidence="2">The sequence shown here is derived from an EMBL/GenBank/DDBJ whole genome shotgun (WGS) entry which is preliminary data.</text>
</comment>